<dbReference type="PROSITE" id="PS50096">
    <property type="entry name" value="IQ"/>
    <property type="match status" value="1"/>
</dbReference>
<feature type="region of interest" description="Disordered" evidence="1">
    <location>
        <begin position="496"/>
        <end position="539"/>
    </location>
</feature>
<dbReference type="SMART" id="SM00382">
    <property type="entry name" value="AAA"/>
    <property type="match status" value="1"/>
</dbReference>
<feature type="compositionally biased region" description="Basic and acidic residues" evidence="1">
    <location>
        <begin position="395"/>
        <end position="434"/>
    </location>
</feature>
<dbReference type="InterPro" id="IPR052267">
    <property type="entry name" value="N-DRC_Component"/>
</dbReference>
<dbReference type="Gene3D" id="1.10.8.60">
    <property type="match status" value="1"/>
</dbReference>
<reference evidence="4" key="1">
    <citation type="journal article" date="2023" name="Commun. Biol.">
        <title>Genome analysis of Parmales, the sister group of diatoms, reveals the evolutionary specialization of diatoms from phago-mixotrophs to photoautotrophs.</title>
        <authorList>
            <person name="Ban H."/>
            <person name="Sato S."/>
            <person name="Yoshikawa S."/>
            <person name="Yamada K."/>
            <person name="Nakamura Y."/>
            <person name="Ichinomiya M."/>
            <person name="Sato N."/>
            <person name="Blanc-Mathieu R."/>
            <person name="Endo H."/>
            <person name="Kuwata A."/>
            <person name="Ogata H."/>
        </authorList>
    </citation>
    <scope>NUCLEOTIDE SEQUENCE [LARGE SCALE GENOMIC DNA]</scope>
    <source>
        <strain evidence="4">NIES 3701</strain>
    </source>
</reference>
<accession>A0A9W7BK46</accession>
<dbReference type="InterPro" id="IPR003959">
    <property type="entry name" value="ATPase_AAA_core"/>
</dbReference>
<evidence type="ECO:0000313" key="3">
    <source>
        <dbReference type="EMBL" id="GMH89956.1"/>
    </source>
</evidence>
<keyword evidence="4" id="KW-1185">Reference proteome</keyword>
<dbReference type="EMBL" id="BRXY01000364">
    <property type="protein sequence ID" value="GMH89956.1"/>
    <property type="molecule type" value="Genomic_DNA"/>
</dbReference>
<dbReference type="OrthoDB" id="3046016at2759"/>
<dbReference type="InterPro" id="IPR027417">
    <property type="entry name" value="P-loop_NTPase"/>
</dbReference>
<dbReference type="PANTHER" id="PTHR14690:SF0">
    <property type="entry name" value="IQ MOTIF CONTAINING WITH AAA DOMAIN 1"/>
    <property type="match status" value="1"/>
</dbReference>
<sequence>MAAYSAYVAYFNASAILPTRLYRSPVLVSKIVFQSYDVIWQEAMTVLGEQVHIEHVMSEENEEGNQMPEPLIIEAFQHYAVLYIKYMQIFSKLEQCYDSMVHPQKRIDVKMTLELVIRRVIELRHMLVKWNPPNPDVAVETGDQPPFPWEYVNLDDILSDLKLPPATMEVPIPRYFKEDNMAIHRQRDRTVGGYISMKLGVNKVPVELEEFAEASTIEMTYEQAIEAIQRNERGRQGKQRANFVKEMRDDDRKKKNYIDSATMETDPEIAAANIQRLFRGYYSRSNAMRERDEELVFIGMKPKTYDNDELENDLKLSYKKRKQEQIDNREAYEKALEDLRLEVLEEEGPEMRDALREERTKWVTDTIAETNEIPIDLEKFYEMKNPPPVEEAAAEDPKDKKGKKDDKKKDDKKKKGEKAPKPIEKPSLDGKTELTETMQSQVEDFEGVWDERDESDNFIQKHDPELAKERIIRKQVELELKEQVDEMLKNSLAKISAQHAKGKKGKGKKGKGKKGKKGKGKKGKGKKEKPLPGAKLADIKNMDPDHMMSVLIEHKMINNVENVKVEDLIGDFNYLGRVIDTQQRKDVKRWLPQNPSMAQLRASMSEYAILPLGSLEVKKRIMPENNVRSVLLYGPPGSGKTLMAQAVANELGALFINLSPDKLEGKFTGNKEATKLMHMAFTVAKEPSFAPAVIYFDQAADYFKAKAKGKKKKKGGDDDGAKAGPDLKRFMKDLMIYKNQALTLEDRVVVIGACTNPEDADVKQLKHTGKGKPEKQGFFEKFLFFPYPGYPDRVMLWKYFVKKCLNGEGGKKEVPDNFDISSLAHISEGYSAGAIYKAVRQTLTPRRVQSIEGGKRPLTETEFINALARQEVTYQSDAKKYMDFTCKITDLDKRKKEKEDAKKKEEGGGDDKKGKKKK</sequence>
<evidence type="ECO:0000313" key="4">
    <source>
        <dbReference type="Proteomes" id="UP001165085"/>
    </source>
</evidence>
<feature type="domain" description="AAA+ ATPase" evidence="2">
    <location>
        <begin position="626"/>
        <end position="755"/>
    </location>
</feature>
<evidence type="ECO:0000256" key="1">
    <source>
        <dbReference type="SAM" id="MobiDB-lite"/>
    </source>
</evidence>
<feature type="region of interest" description="Disordered" evidence="1">
    <location>
        <begin position="893"/>
        <end position="918"/>
    </location>
</feature>
<dbReference type="Proteomes" id="UP001165085">
    <property type="component" value="Unassembled WGS sequence"/>
</dbReference>
<comment type="caution">
    <text evidence="3">The sequence shown here is derived from an EMBL/GenBank/DDBJ whole genome shotgun (WGS) entry which is preliminary data.</text>
</comment>
<dbReference type="GO" id="GO:0016887">
    <property type="term" value="F:ATP hydrolysis activity"/>
    <property type="evidence" value="ECO:0007669"/>
    <property type="project" value="InterPro"/>
</dbReference>
<evidence type="ECO:0000259" key="2">
    <source>
        <dbReference type="SMART" id="SM00382"/>
    </source>
</evidence>
<protein>
    <recommendedName>
        <fullName evidence="2">AAA+ ATPase domain-containing protein</fullName>
    </recommendedName>
</protein>
<proteinExistence type="predicted"/>
<dbReference type="PANTHER" id="PTHR14690">
    <property type="entry name" value="IQ MOTIF CONTAINING WITH AAA DOMAIN 1"/>
    <property type="match status" value="1"/>
</dbReference>
<dbReference type="Pfam" id="PF00004">
    <property type="entry name" value="AAA"/>
    <property type="match status" value="1"/>
</dbReference>
<dbReference type="SUPFAM" id="SSF52540">
    <property type="entry name" value="P-loop containing nucleoside triphosphate hydrolases"/>
    <property type="match status" value="1"/>
</dbReference>
<dbReference type="Gene3D" id="3.40.50.300">
    <property type="entry name" value="P-loop containing nucleotide triphosphate hydrolases"/>
    <property type="match status" value="1"/>
</dbReference>
<organism evidence="3 4">
    <name type="scientific">Triparma strigata</name>
    <dbReference type="NCBI Taxonomy" id="1606541"/>
    <lineage>
        <taxon>Eukaryota</taxon>
        <taxon>Sar</taxon>
        <taxon>Stramenopiles</taxon>
        <taxon>Ochrophyta</taxon>
        <taxon>Bolidophyceae</taxon>
        <taxon>Parmales</taxon>
        <taxon>Triparmaceae</taxon>
        <taxon>Triparma</taxon>
    </lineage>
</organism>
<dbReference type="GO" id="GO:0005524">
    <property type="term" value="F:ATP binding"/>
    <property type="evidence" value="ECO:0007669"/>
    <property type="project" value="InterPro"/>
</dbReference>
<name>A0A9W7BK46_9STRA</name>
<gene>
    <name evidence="3" type="ORF">TrST_g13451</name>
</gene>
<feature type="region of interest" description="Disordered" evidence="1">
    <location>
        <begin position="389"/>
        <end position="439"/>
    </location>
</feature>
<feature type="compositionally biased region" description="Basic residues" evidence="1">
    <location>
        <begin position="500"/>
        <end position="527"/>
    </location>
</feature>
<dbReference type="AlphaFoldDB" id="A0A9W7BK46"/>
<dbReference type="InterPro" id="IPR003593">
    <property type="entry name" value="AAA+_ATPase"/>
</dbReference>